<accession>A0ABT5ESC4</accession>
<dbReference type="EMBL" id="JAQNDO010000001">
    <property type="protein sequence ID" value="MDC0744262.1"/>
    <property type="molecule type" value="Genomic_DNA"/>
</dbReference>
<dbReference type="Proteomes" id="UP001221411">
    <property type="component" value="Unassembled WGS sequence"/>
</dbReference>
<protein>
    <submittedName>
        <fullName evidence="1">Uncharacterized protein</fullName>
    </submittedName>
</protein>
<dbReference type="RefSeq" id="WP_271920595.1">
    <property type="nucleotide sequence ID" value="NZ_JAQNDO010000001.1"/>
</dbReference>
<gene>
    <name evidence="1" type="ORF">POL67_23230</name>
</gene>
<organism evidence="1 2">
    <name type="scientific">Polyangium mundeleinium</name>
    <dbReference type="NCBI Taxonomy" id="2995306"/>
    <lineage>
        <taxon>Bacteria</taxon>
        <taxon>Pseudomonadati</taxon>
        <taxon>Myxococcota</taxon>
        <taxon>Polyangia</taxon>
        <taxon>Polyangiales</taxon>
        <taxon>Polyangiaceae</taxon>
        <taxon>Polyangium</taxon>
    </lineage>
</organism>
<comment type="caution">
    <text evidence="1">The sequence shown here is derived from an EMBL/GenBank/DDBJ whole genome shotgun (WGS) entry which is preliminary data.</text>
</comment>
<keyword evidence="2" id="KW-1185">Reference proteome</keyword>
<proteinExistence type="predicted"/>
<sequence>MYTRGAGARAERGAELQAEIGDAVGDGDRVGRGDGFEQRFGGLGLGVGGAGQAPDHGDGEAGIFAQQARGEEIAARGEVVLGVDRDARDERGRGAAPLGGREVRREVFADLALELGERAGEQATRGGDVAPDERLAIGEEQVVGLEDDVGRGGAAR</sequence>
<evidence type="ECO:0000313" key="2">
    <source>
        <dbReference type="Proteomes" id="UP001221411"/>
    </source>
</evidence>
<name>A0ABT5ESC4_9BACT</name>
<reference evidence="1 2" key="1">
    <citation type="submission" date="2022-11" db="EMBL/GenBank/DDBJ databases">
        <title>Minimal conservation of predation-associated metabolite biosynthetic gene clusters underscores biosynthetic potential of Myxococcota including descriptions for ten novel species: Archangium lansinium sp. nov., Myxococcus landrumus sp. nov., Nannocystis bai.</title>
        <authorList>
            <person name="Ahearne A."/>
            <person name="Stevens C."/>
            <person name="Dowd S."/>
        </authorList>
    </citation>
    <scope>NUCLEOTIDE SEQUENCE [LARGE SCALE GENOMIC DNA]</scope>
    <source>
        <strain evidence="1 2">RJM3</strain>
    </source>
</reference>
<evidence type="ECO:0000313" key="1">
    <source>
        <dbReference type="EMBL" id="MDC0744262.1"/>
    </source>
</evidence>